<accession>A0A323UIV6</accession>
<dbReference type="Proteomes" id="UP000248134">
    <property type="component" value="Unassembled WGS sequence"/>
</dbReference>
<sequence length="456" mass="47650">MARKFETDYRISKVAEILKTENKFRQDIDLRADALERAVSNLGADAQELVARVLRVIELEIAPRAAEIEALLADYRSGVPAALVAEEASGRQFLTPDRHAAILAELRGGVAAEGDTLAKLLAAIVAVDSAKATPADITAAINALKGGAPSAYDTLVEIAAELAENDTAVSGLLASLANRVRFDAASAESPARQAQARANIGAPLRGHLYGLALANSVADPANDIDIGAGEAASTEADPVLMVLQAGITKRLDATWSAGSNQGGLDAGAAADGTYHIWIIRRSDTGAVDALLSTSASAPTMPSGYDQKRRVGSILRRSGSIVGFVQDGDVFRLKSMINDVAAENPGTSAVTRTISVPLGLRVEAELVVGFVDGAGNNYNNPGAIYISDLAADDVVPTIVSGVSAVCYPSFASSQQNAAPVMVFTNPSAQVRSRIYTSGVNTTLVINTRGWRDRRGRE</sequence>
<dbReference type="AlphaFoldDB" id="A0A323UIV6"/>
<protein>
    <submittedName>
        <fullName evidence="1">Uncharacterized protein</fullName>
    </submittedName>
</protein>
<name>A0A323UIV6_RHOPL</name>
<reference evidence="1 2" key="1">
    <citation type="submission" date="2018-06" db="EMBL/GenBank/DDBJ databases">
        <title>Draft Whole-Genome Sequence of the purple photosynthetic bacterium Rhodospeudomonas palustris XCP.</title>
        <authorList>
            <person name="Rayyan A."/>
            <person name="Meyer T.E."/>
            <person name="Kyndt J.A."/>
        </authorList>
    </citation>
    <scope>NUCLEOTIDE SEQUENCE [LARGE SCALE GENOMIC DNA]</scope>
    <source>
        <strain evidence="1 2">XCP</strain>
    </source>
</reference>
<evidence type="ECO:0000313" key="2">
    <source>
        <dbReference type="Proteomes" id="UP000248134"/>
    </source>
</evidence>
<dbReference type="OrthoDB" id="8241180at2"/>
<organism evidence="1 2">
    <name type="scientific">Rhodopseudomonas palustris</name>
    <dbReference type="NCBI Taxonomy" id="1076"/>
    <lineage>
        <taxon>Bacteria</taxon>
        <taxon>Pseudomonadati</taxon>
        <taxon>Pseudomonadota</taxon>
        <taxon>Alphaproteobacteria</taxon>
        <taxon>Hyphomicrobiales</taxon>
        <taxon>Nitrobacteraceae</taxon>
        <taxon>Rhodopseudomonas</taxon>
    </lineage>
</organism>
<proteinExistence type="predicted"/>
<comment type="caution">
    <text evidence="1">The sequence shown here is derived from an EMBL/GenBank/DDBJ whole genome shotgun (WGS) entry which is preliminary data.</text>
</comment>
<evidence type="ECO:0000313" key="1">
    <source>
        <dbReference type="EMBL" id="PZA12474.1"/>
    </source>
</evidence>
<gene>
    <name evidence="1" type="ORF">DNX69_10900</name>
</gene>
<dbReference type="RefSeq" id="WP_110785971.1">
    <property type="nucleotide sequence ID" value="NZ_QKQS01000013.1"/>
</dbReference>
<dbReference type="EMBL" id="QKQS01000013">
    <property type="protein sequence ID" value="PZA12474.1"/>
    <property type="molecule type" value="Genomic_DNA"/>
</dbReference>